<dbReference type="InterPro" id="IPR036515">
    <property type="entry name" value="Transposase_17_sf"/>
</dbReference>
<dbReference type="InterPro" id="IPR002686">
    <property type="entry name" value="Transposase_17"/>
</dbReference>
<accession>A0ABU1BJS1</accession>
<dbReference type="EMBL" id="JAVIFY010000033">
    <property type="protein sequence ID" value="MDQ9094149.1"/>
    <property type="molecule type" value="Genomic_DNA"/>
</dbReference>
<organism evidence="2 3">
    <name type="scientific">Pseudoalteromonas haloplanktis</name>
    <name type="common">Alteromonas haloplanktis</name>
    <dbReference type="NCBI Taxonomy" id="228"/>
    <lineage>
        <taxon>Bacteria</taxon>
        <taxon>Pseudomonadati</taxon>
        <taxon>Pseudomonadota</taxon>
        <taxon>Gammaproteobacteria</taxon>
        <taxon>Alteromonadales</taxon>
        <taxon>Pseudoalteromonadaceae</taxon>
        <taxon>Pseudoalteromonas</taxon>
    </lineage>
</organism>
<dbReference type="InterPro" id="IPR052715">
    <property type="entry name" value="RAYT_transposase"/>
</dbReference>
<dbReference type="Pfam" id="PF01797">
    <property type="entry name" value="Y1_Tnp"/>
    <property type="match status" value="1"/>
</dbReference>
<feature type="domain" description="Transposase IS200-like" evidence="1">
    <location>
        <begin position="15"/>
        <end position="128"/>
    </location>
</feature>
<dbReference type="PANTHER" id="PTHR36966">
    <property type="entry name" value="REP-ASSOCIATED TYROSINE TRANSPOSASE"/>
    <property type="match status" value="1"/>
</dbReference>
<sequence>MYAHAQALRKGRTSVVNHFYSVTVITYQRHKYFLDFDNARKVIAALKNSDELGFTQTISFIVMPDHFHWLFQLKNKENLSEVLRRVKGCSSFNIKNKHTPQVWQQGFYDSLIRNEDHLIAQARYIVANPLRASLVKYIGDYPFWDCIYLK</sequence>
<dbReference type="PANTHER" id="PTHR36966:SF1">
    <property type="entry name" value="REP-ASSOCIATED TYROSINE TRANSPOSASE"/>
    <property type="match status" value="1"/>
</dbReference>
<dbReference type="SUPFAM" id="SSF143422">
    <property type="entry name" value="Transposase IS200-like"/>
    <property type="match status" value="1"/>
</dbReference>
<evidence type="ECO:0000313" key="3">
    <source>
        <dbReference type="Proteomes" id="UP001226574"/>
    </source>
</evidence>
<dbReference type="RefSeq" id="WP_138556009.1">
    <property type="nucleotide sequence ID" value="NZ_JAVIFY010000033.1"/>
</dbReference>
<comment type="caution">
    <text evidence="2">The sequence shown here is derived from an EMBL/GenBank/DDBJ whole genome shotgun (WGS) entry which is preliminary data.</text>
</comment>
<name>A0ABU1BJS1_PSEHA</name>
<gene>
    <name evidence="2" type="ORF">RC083_21540</name>
</gene>
<evidence type="ECO:0000313" key="2">
    <source>
        <dbReference type="EMBL" id="MDQ9094149.1"/>
    </source>
</evidence>
<evidence type="ECO:0000259" key="1">
    <source>
        <dbReference type="SMART" id="SM01321"/>
    </source>
</evidence>
<proteinExistence type="predicted"/>
<keyword evidence="3" id="KW-1185">Reference proteome</keyword>
<dbReference type="SMART" id="SM01321">
    <property type="entry name" value="Y1_Tnp"/>
    <property type="match status" value="1"/>
</dbReference>
<dbReference type="NCBIfam" id="NF047646">
    <property type="entry name" value="REP_Tyr_transpos"/>
    <property type="match status" value="1"/>
</dbReference>
<protein>
    <submittedName>
        <fullName evidence="2">Transposase</fullName>
    </submittedName>
</protein>
<dbReference type="Proteomes" id="UP001226574">
    <property type="component" value="Unassembled WGS sequence"/>
</dbReference>
<reference evidence="2 3" key="1">
    <citation type="submission" date="2023-08" db="EMBL/GenBank/DDBJ databases">
        <title>Pseudoalteromonas haloplanktis LL1 genome.</title>
        <authorList>
            <person name="Wu S."/>
        </authorList>
    </citation>
    <scope>NUCLEOTIDE SEQUENCE [LARGE SCALE GENOMIC DNA]</scope>
    <source>
        <strain evidence="2 3">LL1</strain>
    </source>
</reference>
<dbReference type="Gene3D" id="3.30.70.1290">
    <property type="entry name" value="Transposase IS200-like"/>
    <property type="match status" value="1"/>
</dbReference>